<evidence type="ECO:0000313" key="3">
    <source>
        <dbReference type="Proteomes" id="UP000694904"/>
    </source>
</evidence>
<evidence type="ECO:0000256" key="2">
    <source>
        <dbReference type="SAM" id="SignalP"/>
    </source>
</evidence>
<dbReference type="Proteomes" id="UP000694904">
    <property type="component" value="Chromosome 3"/>
</dbReference>
<feature type="compositionally biased region" description="Low complexity" evidence="1">
    <location>
        <begin position="83"/>
        <end position="95"/>
    </location>
</feature>
<feature type="chain" id="PRO_5047434659" evidence="2">
    <location>
        <begin position="30"/>
        <end position="231"/>
    </location>
</feature>
<accession>A0ABM1NPL4</accession>
<protein>
    <submittedName>
        <fullName evidence="4">Homeobox protein 6-like</fullName>
    </submittedName>
</protein>
<keyword evidence="2" id="KW-0732">Signal</keyword>
<feature type="signal peptide" evidence="2">
    <location>
        <begin position="1"/>
        <end position="29"/>
    </location>
</feature>
<reference evidence="4" key="3">
    <citation type="submission" date="2025-08" db="UniProtKB">
        <authorList>
            <consortium name="RefSeq"/>
        </authorList>
    </citation>
    <scope>IDENTIFICATION</scope>
    <source>
        <tissue evidence="4">Whole organism</tissue>
    </source>
</reference>
<proteinExistence type="predicted"/>
<evidence type="ECO:0000256" key="1">
    <source>
        <dbReference type="SAM" id="MobiDB-lite"/>
    </source>
</evidence>
<name>A0ABM1NPL4_DROAR</name>
<keyword evidence="3" id="KW-1185">Reference proteome</keyword>
<gene>
    <name evidence="4" type="primary">LOC108609688</name>
</gene>
<reference evidence="3" key="2">
    <citation type="journal article" date="2016" name="G3 (Bethesda)">
        <title>Genome Evolution in Three Species of Cactophilic Drosophila.</title>
        <authorList>
            <person name="Sanchez-Flores A."/>
            <person name="Penazola F."/>
            <person name="Carpinteyro-Ponce J."/>
            <person name="Nazario-Yepiz N."/>
            <person name="Abreu-Goodger C."/>
            <person name="Machado C.A."/>
            <person name="Markow T.A."/>
        </authorList>
    </citation>
    <scope>NUCLEOTIDE SEQUENCE [LARGE SCALE GENOMIC DNA]</scope>
</reference>
<dbReference type="RefSeq" id="XP_017856900.1">
    <property type="nucleotide sequence ID" value="XM_018001411.1"/>
</dbReference>
<organism evidence="3 4">
    <name type="scientific">Drosophila arizonae</name>
    <name type="common">Fruit fly</name>
    <dbReference type="NCBI Taxonomy" id="7263"/>
    <lineage>
        <taxon>Eukaryota</taxon>
        <taxon>Metazoa</taxon>
        <taxon>Ecdysozoa</taxon>
        <taxon>Arthropoda</taxon>
        <taxon>Hexapoda</taxon>
        <taxon>Insecta</taxon>
        <taxon>Pterygota</taxon>
        <taxon>Neoptera</taxon>
        <taxon>Endopterygota</taxon>
        <taxon>Diptera</taxon>
        <taxon>Brachycera</taxon>
        <taxon>Muscomorpha</taxon>
        <taxon>Ephydroidea</taxon>
        <taxon>Drosophilidae</taxon>
        <taxon>Drosophila</taxon>
    </lineage>
</organism>
<dbReference type="GeneID" id="108609688"/>
<evidence type="ECO:0000313" key="4">
    <source>
        <dbReference type="RefSeq" id="XP_017856900.1"/>
    </source>
</evidence>
<sequence length="231" mass="25541">MKIRLHLVRFMYINLILSCCFWLYDIAAAADVAATNTATVHNAKEKIQQTGPLMPGPVANEEDFFINPLRNVKNDVHFPTEKAPAATAQTTAAAPKMSSSTSLRPDADNMMKVGTEPSTDTETINAPVTDTSVNMNVLPSDVNFNNNNYFSVVPNSEKNNNAENEVTANVPKNQLNKQNDNMYITNNVDVNQLDKSQTTNLVDNVVRPISAKEKQQQNQGQQAARLPDNKY</sequence>
<feature type="region of interest" description="Disordered" evidence="1">
    <location>
        <begin position="83"/>
        <end position="108"/>
    </location>
</feature>
<reference evidence="3" key="1">
    <citation type="journal article" date="1997" name="Nucleic Acids Res.">
        <title>tRNAscan-SE: a program for improved detection of transfer RNA genes in genomic sequence.</title>
        <authorList>
            <person name="Lowe T.M."/>
            <person name="Eddy S.R."/>
        </authorList>
    </citation>
    <scope>NUCLEOTIDE SEQUENCE [LARGE SCALE GENOMIC DNA]</scope>
</reference>
<feature type="region of interest" description="Disordered" evidence="1">
    <location>
        <begin position="211"/>
        <end position="231"/>
    </location>
</feature>